<gene>
    <name evidence="1" type="ORF">SDC9_193710</name>
</gene>
<protein>
    <submittedName>
        <fullName evidence="1">Uncharacterized protein</fullName>
    </submittedName>
</protein>
<name>A0A645I4A8_9ZZZZ</name>
<organism evidence="1">
    <name type="scientific">bioreactor metagenome</name>
    <dbReference type="NCBI Taxonomy" id="1076179"/>
    <lineage>
        <taxon>unclassified sequences</taxon>
        <taxon>metagenomes</taxon>
        <taxon>ecological metagenomes</taxon>
    </lineage>
</organism>
<proteinExistence type="predicted"/>
<sequence>MILYSLINGSFALRRQPIDVQDVVFYMIRGLNVTIEDQEYVMETEKELMPYFKKSVSERERIVRELISSIHQGMISLETVHRIIGES</sequence>
<accession>A0A645I4A8</accession>
<comment type="caution">
    <text evidence="1">The sequence shown here is derived from an EMBL/GenBank/DDBJ whole genome shotgun (WGS) entry which is preliminary data.</text>
</comment>
<dbReference type="AlphaFoldDB" id="A0A645I4A8"/>
<evidence type="ECO:0000313" key="1">
    <source>
        <dbReference type="EMBL" id="MPN46127.1"/>
    </source>
</evidence>
<reference evidence="1" key="1">
    <citation type="submission" date="2019-08" db="EMBL/GenBank/DDBJ databases">
        <authorList>
            <person name="Kucharzyk K."/>
            <person name="Murdoch R.W."/>
            <person name="Higgins S."/>
            <person name="Loffler F."/>
        </authorList>
    </citation>
    <scope>NUCLEOTIDE SEQUENCE</scope>
</reference>
<dbReference type="EMBL" id="VSSQ01106547">
    <property type="protein sequence ID" value="MPN46127.1"/>
    <property type="molecule type" value="Genomic_DNA"/>
</dbReference>